<evidence type="ECO:0000313" key="3">
    <source>
        <dbReference type="EnsemblPlants" id="AES95642"/>
    </source>
</evidence>
<accession>G7K9I3</accession>
<organism evidence="2 4">
    <name type="scientific">Medicago truncatula</name>
    <name type="common">Barrel medic</name>
    <name type="synonym">Medicago tribuloides</name>
    <dbReference type="NCBI Taxonomy" id="3880"/>
    <lineage>
        <taxon>Eukaryota</taxon>
        <taxon>Viridiplantae</taxon>
        <taxon>Streptophyta</taxon>
        <taxon>Embryophyta</taxon>
        <taxon>Tracheophyta</taxon>
        <taxon>Spermatophyta</taxon>
        <taxon>Magnoliopsida</taxon>
        <taxon>eudicotyledons</taxon>
        <taxon>Gunneridae</taxon>
        <taxon>Pentapetalae</taxon>
        <taxon>rosids</taxon>
        <taxon>fabids</taxon>
        <taxon>Fabales</taxon>
        <taxon>Fabaceae</taxon>
        <taxon>Papilionoideae</taxon>
        <taxon>50 kb inversion clade</taxon>
        <taxon>NPAAA clade</taxon>
        <taxon>Hologalegina</taxon>
        <taxon>IRL clade</taxon>
        <taxon>Trifolieae</taxon>
        <taxon>Medicago</taxon>
    </lineage>
</organism>
<dbReference type="EMBL" id="CM001221">
    <property type="protein sequence ID" value="AES95642.1"/>
    <property type="molecule type" value="Genomic_DNA"/>
</dbReference>
<dbReference type="HOGENOM" id="CLU_1436431_0_0_1"/>
<feature type="compositionally biased region" description="Basic residues" evidence="1">
    <location>
        <begin position="158"/>
        <end position="170"/>
    </location>
</feature>
<reference evidence="2 4" key="1">
    <citation type="journal article" date="2011" name="Nature">
        <title>The Medicago genome provides insight into the evolution of rhizobial symbioses.</title>
        <authorList>
            <person name="Young N.D."/>
            <person name="Debelle F."/>
            <person name="Oldroyd G.E."/>
            <person name="Geurts R."/>
            <person name="Cannon S.B."/>
            <person name="Udvardi M.K."/>
            <person name="Benedito V.A."/>
            <person name="Mayer K.F."/>
            <person name="Gouzy J."/>
            <person name="Schoof H."/>
            <person name="Van de Peer Y."/>
            <person name="Proost S."/>
            <person name="Cook D.R."/>
            <person name="Meyers B.C."/>
            <person name="Spannagl M."/>
            <person name="Cheung F."/>
            <person name="De Mita S."/>
            <person name="Krishnakumar V."/>
            <person name="Gundlach H."/>
            <person name="Zhou S."/>
            <person name="Mudge J."/>
            <person name="Bharti A.K."/>
            <person name="Murray J.D."/>
            <person name="Naoumkina M.A."/>
            <person name="Rosen B."/>
            <person name="Silverstein K.A."/>
            <person name="Tang H."/>
            <person name="Rombauts S."/>
            <person name="Zhao P.X."/>
            <person name="Zhou P."/>
            <person name="Barbe V."/>
            <person name="Bardou P."/>
            <person name="Bechner M."/>
            <person name="Bellec A."/>
            <person name="Berger A."/>
            <person name="Berges H."/>
            <person name="Bidwell S."/>
            <person name="Bisseling T."/>
            <person name="Choisne N."/>
            <person name="Couloux A."/>
            <person name="Denny R."/>
            <person name="Deshpande S."/>
            <person name="Dai X."/>
            <person name="Doyle J.J."/>
            <person name="Dudez A.M."/>
            <person name="Farmer A.D."/>
            <person name="Fouteau S."/>
            <person name="Franken C."/>
            <person name="Gibelin C."/>
            <person name="Gish J."/>
            <person name="Goldstein S."/>
            <person name="Gonzalez A.J."/>
            <person name="Green P.J."/>
            <person name="Hallab A."/>
            <person name="Hartog M."/>
            <person name="Hua A."/>
            <person name="Humphray S.J."/>
            <person name="Jeong D.H."/>
            <person name="Jing Y."/>
            <person name="Jocker A."/>
            <person name="Kenton S.M."/>
            <person name="Kim D.J."/>
            <person name="Klee K."/>
            <person name="Lai H."/>
            <person name="Lang C."/>
            <person name="Lin S."/>
            <person name="Macmil S.L."/>
            <person name="Magdelenat G."/>
            <person name="Matthews L."/>
            <person name="McCorrison J."/>
            <person name="Monaghan E.L."/>
            <person name="Mun J.H."/>
            <person name="Najar F.Z."/>
            <person name="Nicholson C."/>
            <person name="Noirot C."/>
            <person name="O'Bleness M."/>
            <person name="Paule C.R."/>
            <person name="Poulain J."/>
            <person name="Prion F."/>
            <person name="Qin B."/>
            <person name="Qu C."/>
            <person name="Retzel E.F."/>
            <person name="Riddle C."/>
            <person name="Sallet E."/>
            <person name="Samain S."/>
            <person name="Samson N."/>
            <person name="Sanders I."/>
            <person name="Saurat O."/>
            <person name="Scarpelli C."/>
            <person name="Schiex T."/>
            <person name="Segurens B."/>
            <person name="Severin A.J."/>
            <person name="Sherrier D.J."/>
            <person name="Shi R."/>
            <person name="Sims S."/>
            <person name="Singer S.R."/>
            <person name="Sinharoy S."/>
            <person name="Sterck L."/>
            <person name="Viollet A."/>
            <person name="Wang B.B."/>
            <person name="Wang K."/>
            <person name="Wang M."/>
            <person name="Wang X."/>
            <person name="Warfsmann J."/>
            <person name="Weissenbach J."/>
            <person name="White D.D."/>
            <person name="White J.D."/>
            <person name="Wiley G.B."/>
            <person name="Wincker P."/>
            <person name="Xing Y."/>
            <person name="Yang L."/>
            <person name="Yao Z."/>
            <person name="Ying F."/>
            <person name="Zhai J."/>
            <person name="Zhou L."/>
            <person name="Zuber A."/>
            <person name="Denarie J."/>
            <person name="Dixon R.A."/>
            <person name="May G.D."/>
            <person name="Schwartz D.C."/>
            <person name="Rogers J."/>
            <person name="Quetier F."/>
            <person name="Town C.D."/>
            <person name="Roe B.A."/>
        </authorList>
    </citation>
    <scope>NUCLEOTIDE SEQUENCE [LARGE SCALE GENOMIC DNA]</scope>
    <source>
        <strain evidence="2">A17</strain>
        <strain evidence="3 4">cv. Jemalong A17</strain>
    </source>
</reference>
<feature type="region of interest" description="Disordered" evidence="1">
    <location>
        <begin position="1"/>
        <end position="39"/>
    </location>
</feature>
<gene>
    <name evidence="2" type="ordered locus">MTR_5g027780</name>
</gene>
<protein>
    <submittedName>
        <fullName evidence="2 3">Uncharacterized protein</fullName>
    </submittedName>
</protein>
<reference evidence="2 4" key="2">
    <citation type="journal article" date="2014" name="BMC Genomics">
        <title>An improved genome release (version Mt4.0) for the model legume Medicago truncatula.</title>
        <authorList>
            <person name="Tang H."/>
            <person name="Krishnakumar V."/>
            <person name="Bidwell S."/>
            <person name="Rosen B."/>
            <person name="Chan A."/>
            <person name="Zhou S."/>
            <person name="Gentzbittel L."/>
            <person name="Childs K.L."/>
            <person name="Yandell M."/>
            <person name="Gundlach H."/>
            <person name="Mayer K.F."/>
            <person name="Schwartz D.C."/>
            <person name="Town C.D."/>
        </authorList>
    </citation>
    <scope>GENOME REANNOTATION</scope>
    <source>
        <strain evidence="3 4">cv. Jemalong A17</strain>
    </source>
</reference>
<evidence type="ECO:0000256" key="1">
    <source>
        <dbReference type="SAM" id="MobiDB-lite"/>
    </source>
</evidence>
<evidence type="ECO:0000313" key="4">
    <source>
        <dbReference type="Proteomes" id="UP000002051"/>
    </source>
</evidence>
<dbReference type="EnsemblPlants" id="AES95642">
    <property type="protein sequence ID" value="AES95642"/>
    <property type="gene ID" value="MTR_5g027780"/>
</dbReference>
<dbReference type="PaxDb" id="3880-AES95642"/>
<dbReference type="Proteomes" id="UP000002051">
    <property type="component" value="Chromosome 5"/>
</dbReference>
<feature type="compositionally biased region" description="Basic and acidic residues" evidence="1">
    <location>
        <begin position="29"/>
        <end position="39"/>
    </location>
</feature>
<feature type="region of interest" description="Disordered" evidence="1">
    <location>
        <begin position="55"/>
        <end position="170"/>
    </location>
</feature>
<reference evidence="3" key="3">
    <citation type="submission" date="2015-04" db="UniProtKB">
        <authorList>
            <consortium name="EnsemblPlants"/>
        </authorList>
    </citation>
    <scope>IDENTIFICATION</scope>
    <source>
        <strain evidence="3">cv. Jemalong A17</strain>
    </source>
</reference>
<keyword evidence="4" id="KW-1185">Reference proteome</keyword>
<name>G7K9I3_MEDTR</name>
<proteinExistence type="predicted"/>
<dbReference type="AlphaFoldDB" id="G7K9I3"/>
<evidence type="ECO:0000313" key="2">
    <source>
        <dbReference type="EMBL" id="AES95642.1"/>
    </source>
</evidence>
<sequence>MCSCAESIAPKSSLKRVVPEGSRAPSFGKKKEVHWADEKSDDVSVLVVGTKSWPALSDAQTPKPKNHVENVRPVASPRYQKPGPKRNVRSVAPPTHIAVPAYAFPPGSGPYPNGANPKPVSPVAAGQESMERRKRKSLAHHIDLNERASVQDPSERDRKKKRNACTKGKHEKGALQYFPIASSSSMLFG</sequence>